<dbReference type="InterPro" id="IPR002061">
    <property type="entry name" value="Scorpion_toxinL/defensin"/>
</dbReference>
<dbReference type="GO" id="GO:0019871">
    <property type="term" value="F:sodium channel inhibitor activity"/>
    <property type="evidence" value="ECO:0007669"/>
    <property type="project" value="InterPro"/>
</dbReference>
<dbReference type="GO" id="GO:0050832">
    <property type="term" value="P:defense response to fungus"/>
    <property type="evidence" value="ECO:0007669"/>
    <property type="project" value="UniProtKB-KW"/>
</dbReference>
<protein>
    <submittedName>
        <fullName evidence="9">(thale cress) hypothetical protein</fullName>
    </submittedName>
</protein>
<dbReference type="EMBL" id="CACRSJ010000105">
    <property type="protein sequence ID" value="VYS55408.1"/>
    <property type="molecule type" value="Genomic_DNA"/>
</dbReference>
<keyword evidence="7" id="KW-0732">Signal</keyword>
<evidence type="ECO:0000256" key="2">
    <source>
        <dbReference type="ARBA" id="ARBA00022525"/>
    </source>
</evidence>
<keyword evidence="2" id="KW-0964">Secreted</keyword>
<evidence type="ECO:0000256" key="1">
    <source>
        <dbReference type="ARBA" id="ARBA00004613"/>
    </source>
</evidence>
<dbReference type="SMART" id="SM00505">
    <property type="entry name" value="Knot1"/>
    <property type="match status" value="1"/>
</dbReference>
<dbReference type="EMBL" id="LUHQ01000002">
    <property type="protein sequence ID" value="OAP07930.1"/>
    <property type="molecule type" value="Genomic_DNA"/>
</dbReference>
<keyword evidence="4" id="KW-0295">Fungicide</keyword>
<evidence type="ECO:0000256" key="3">
    <source>
        <dbReference type="ARBA" id="ARBA00022529"/>
    </source>
</evidence>
<dbReference type="GO" id="GO:0031640">
    <property type="term" value="P:killing of cells of another organism"/>
    <property type="evidence" value="ECO:0007669"/>
    <property type="project" value="UniProtKB-KW"/>
</dbReference>
<reference evidence="11 13" key="3">
    <citation type="submission" date="2019-11" db="EMBL/GenBank/DDBJ databases">
        <authorList>
            <person name="Jiao W.-B."/>
            <person name="Schneeberger K."/>
        </authorList>
    </citation>
    <scope>NUCLEOTIDE SEQUENCE [LARGE SCALE GENOMIC DNA]</scope>
    <source>
        <strain evidence="13">cv. An-1</strain>
    </source>
</reference>
<dbReference type="Proteomes" id="UP000516314">
    <property type="component" value="Chromosome 2"/>
</dbReference>
<evidence type="ECO:0000256" key="6">
    <source>
        <dbReference type="ARBA" id="ARBA00038027"/>
    </source>
</evidence>
<proteinExistence type="inferred from homology"/>
<evidence type="ECO:0000256" key="5">
    <source>
        <dbReference type="ARBA" id="ARBA00022821"/>
    </source>
</evidence>
<feature type="signal peptide" evidence="7">
    <location>
        <begin position="1"/>
        <end position="29"/>
    </location>
</feature>
<dbReference type="ExpressionAtlas" id="A0A178VN55">
    <property type="expression patterns" value="baseline and differential"/>
</dbReference>
<gene>
    <name evidence="10" type="ordered locus">AXX17_At2g41040</name>
    <name evidence="11" type="ORF">AN1_LOCUS10863</name>
    <name evidence="9" type="ORF">AT9943_LOCUS9336</name>
</gene>
<feature type="chain" id="PRO_5033733654" evidence="7">
    <location>
        <begin position="30"/>
        <end position="85"/>
    </location>
</feature>
<evidence type="ECO:0000313" key="12">
    <source>
        <dbReference type="Proteomes" id="UP000078284"/>
    </source>
</evidence>
<dbReference type="EMBL" id="LR881467">
    <property type="protein sequence ID" value="CAD5321262.1"/>
    <property type="molecule type" value="Genomic_DNA"/>
</dbReference>
<comment type="similarity">
    <text evidence="6">Belongs to the DEFL family. Protease inhibitor I18 (RTI/MTI-2) subfamily.</text>
</comment>
<dbReference type="AlphaFoldDB" id="A0A178VN55"/>
<dbReference type="InterPro" id="IPR003614">
    <property type="entry name" value="Knottins"/>
</dbReference>
<reference evidence="12" key="1">
    <citation type="journal article" date="2016" name="Proc. Natl. Acad. Sci. U.S.A.">
        <title>Chromosome-level assembly of Arabidopsis thaliana Ler reveals the extent of translocation and inversion polymorphisms.</title>
        <authorList>
            <person name="Zapata L."/>
            <person name="Ding J."/>
            <person name="Willing E.M."/>
            <person name="Hartwig B."/>
            <person name="Bezdan D."/>
            <person name="Jiao W.B."/>
            <person name="Patel V."/>
            <person name="Velikkakam James G."/>
            <person name="Koornneef M."/>
            <person name="Ossowski S."/>
            <person name="Schneeberger K."/>
        </authorList>
    </citation>
    <scope>NUCLEOTIDE SEQUENCE [LARGE SCALE GENOMIC DNA]</scope>
    <source>
        <strain evidence="12">cv. Landsberg erecta</strain>
    </source>
</reference>
<dbReference type="InterPro" id="IPR036574">
    <property type="entry name" value="Scorpion_toxin-like_sf"/>
</dbReference>
<evidence type="ECO:0000313" key="10">
    <source>
        <dbReference type="EMBL" id="OAP07930.1"/>
    </source>
</evidence>
<accession>A0A178VN55</accession>
<evidence type="ECO:0000259" key="8">
    <source>
        <dbReference type="SMART" id="SM00505"/>
    </source>
</evidence>
<dbReference type="Proteomes" id="UP000426265">
    <property type="component" value="Unassembled WGS sequence"/>
</dbReference>
<comment type="subcellular location">
    <subcellularLocation>
        <location evidence="1">Secreted</location>
    </subcellularLocation>
</comment>
<sequence length="85" mass="9536">MGMAMKSVSNFAIFLILFLVTSEISEIEAKDKECLKGYIDAPLSYCMARIYPSLCYRNCRSYKGAKGGKCDGLKCFCDFCSDKPF</sequence>
<evidence type="ECO:0000313" key="13">
    <source>
        <dbReference type="Proteomes" id="UP000426265"/>
    </source>
</evidence>
<keyword evidence="3" id="KW-0929">Antimicrobial</keyword>
<dbReference type="SUPFAM" id="SSF57095">
    <property type="entry name" value="Scorpion toxin-like"/>
    <property type="match status" value="1"/>
</dbReference>
<evidence type="ECO:0000256" key="4">
    <source>
        <dbReference type="ARBA" id="ARBA00022577"/>
    </source>
</evidence>
<dbReference type="Gene3D" id="3.30.30.10">
    <property type="entry name" value="Knottin, scorpion toxin-like"/>
    <property type="match status" value="1"/>
</dbReference>
<dbReference type="GO" id="GO:0005576">
    <property type="term" value="C:extracellular region"/>
    <property type="evidence" value="ECO:0007669"/>
    <property type="project" value="UniProtKB-SubCell"/>
</dbReference>
<dbReference type="Proteomes" id="UP000078284">
    <property type="component" value="Chromosome 2"/>
</dbReference>
<evidence type="ECO:0000313" key="9">
    <source>
        <dbReference type="EMBL" id="CAD5321262.1"/>
    </source>
</evidence>
<feature type="domain" description="Knottins-like" evidence="8">
    <location>
        <begin position="33"/>
        <end position="80"/>
    </location>
</feature>
<dbReference type="Pfam" id="PF00537">
    <property type="entry name" value="Toxin_3"/>
    <property type="match status" value="1"/>
</dbReference>
<keyword evidence="5" id="KW-0611">Plant defense</keyword>
<name>A0A178VN55_ARATH</name>
<reference evidence="9 14" key="4">
    <citation type="submission" date="2020-09" db="EMBL/GenBank/DDBJ databases">
        <authorList>
            <person name="Ashkenazy H."/>
        </authorList>
    </citation>
    <scope>NUCLEOTIDE SEQUENCE [LARGE SCALE GENOMIC DNA]</scope>
    <source>
        <strain evidence="14">cv. Cdm-0</strain>
    </source>
</reference>
<evidence type="ECO:0000313" key="14">
    <source>
        <dbReference type="Proteomes" id="UP000516314"/>
    </source>
</evidence>
<reference evidence="10" key="2">
    <citation type="submission" date="2016-03" db="EMBL/GenBank/DDBJ databases">
        <title>Full-length assembly of Arabidopsis thaliana Ler reveals the complement of translocations and inversions.</title>
        <authorList>
            <person name="Zapata L."/>
            <person name="Schneeberger K."/>
            <person name="Ossowski S."/>
        </authorList>
    </citation>
    <scope>NUCLEOTIDE SEQUENCE [LARGE SCALE GENOMIC DNA]</scope>
    <source>
        <tissue evidence="10">Leaf</tissue>
    </source>
</reference>
<evidence type="ECO:0000313" key="11">
    <source>
        <dbReference type="EMBL" id="VYS55408.1"/>
    </source>
</evidence>
<evidence type="ECO:0000256" key="7">
    <source>
        <dbReference type="SAM" id="SignalP"/>
    </source>
</evidence>
<organism evidence="10 12">
    <name type="scientific">Arabidopsis thaliana</name>
    <name type="common">Mouse-ear cress</name>
    <dbReference type="NCBI Taxonomy" id="3702"/>
    <lineage>
        <taxon>Eukaryota</taxon>
        <taxon>Viridiplantae</taxon>
        <taxon>Streptophyta</taxon>
        <taxon>Embryophyta</taxon>
        <taxon>Tracheophyta</taxon>
        <taxon>Spermatophyta</taxon>
        <taxon>Magnoliopsida</taxon>
        <taxon>eudicotyledons</taxon>
        <taxon>Gunneridae</taxon>
        <taxon>Pentapetalae</taxon>
        <taxon>rosids</taxon>
        <taxon>malvids</taxon>
        <taxon>Brassicales</taxon>
        <taxon>Brassicaceae</taxon>
        <taxon>Camelineae</taxon>
        <taxon>Arabidopsis</taxon>
    </lineage>
</organism>